<dbReference type="InterPro" id="IPR014547">
    <property type="entry name" value="UCP028477"/>
</dbReference>
<dbReference type="Pfam" id="PF09916">
    <property type="entry name" value="DUF2145"/>
    <property type="match status" value="1"/>
</dbReference>
<keyword evidence="1" id="KW-0732">Signal</keyword>
<dbReference type="Proteomes" id="UP000503308">
    <property type="component" value="Chromosome"/>
</dbReference>
<protein>
    <submittedName>
        <fullName evidence="2">DUF2145 domain-containing protein</fullName>
    </submittedName>
</protein>
<evidence type="ECO:0000313" key="3">
    <source>
        <dbReference type="Proteomes" id="UP000503308"/>
    </source>
</evidence>
<dbReference type="EMBL" id="CP048788">
    <property type="protein sequence ID" value="QJF52828.1"/>
    <property type="molecule type" value="Genomic_DNA"/>
</dbReference>
<sequence>MKRFAILCAALMSMLLPTLAGAGSTENAAKKLPVADVAAFADNLERDLAARGANVAIVARVGRDRETLPHGIDYTHVAYWVFSQMTRQDGSTYRGYRVYNLYQQAGDDTVSRLVQDSPADFFAGAFVLDAGVIIPDKRLQKKLLGVIGSPAYAQLHNARYSVLANPASPTFQNCTEHTLDVLMASLYGTTDKVQIKANINAHFDPHTVQIGSLKRLFAPASSAALTTADHGRDITTATFGSLARFMAEHDLAQQIYRYTPYKAQSF</sequence>
<dbReference type="KEGG" id="rpon:G3256_17440"/>
<dbReference type="RefSeq" id="WP_169642045.1">
    <property type="nucleotide sequence ID" value="NZ_CP048788.1"/>
</dbReference>
<evidence type="ECO:0000256" key="1">
    <source>
        <dbReference type="SAM" id="SignalP"/>
    </source>
</evidence>
<dbReference type="AlphaFoldDB" id="A0A858SXU6"/>
<accession>A0A858SXU6</accession>
<gene>
    <name evidence="2" type="ORF">G3256_17440</name>
</gene>
<reference evidence="2 3" key="1">
    <citation type="submission" date="2020-02" db="EMBL/GenBank/DDBJ databases">
        <title>Genome sequence of Roseobacter ponti.</title>
        <authorList>
            <person name="Hollensteiner J."/>
            <person name="Schneider D."/>
            <person name="Poehlein A."/>
            <person name="Daniel R."/>
        </authorList>
    </citation>
    <scope>NUCLEOTIDE SEQUENCE [LARGE SCALE GENOMIC DNA]</scope>
    <source>
        <strain evidence="2 3">DSM 106830</strain>
    </source>
</reference>
<evidence type="ECO:0000313" key="2">
    <source>
        <dbReference type="EMBL" id="QJF52828.1"/>
    </source>
</evidence>
<proteinExistence type="predicted"/>
<feature type="chain" id="PRO_5032999598" evidence="1">
    <location>
        <begin position="23"/>
        <end position="266"/>
    </location>
</feature>
<name>A0A858SXU6_9RHOB</name>
<organism evidence="2 3">
    <name type="scientific">Roseobacter ponti</name>
    <dbReference type="NCBI Taxonomy" id="1891787"/>
    <lineage>
        <taxon>Bacteria</taxon>
        <taxon>Pseudomonadati</taxon>
        <taxon>Pseudomonadota</taxon>
        <taxon>Alphaproteobacteria</taxon>
        <taxon>Rhodobacterales</taxon>
        <taxon>Roseobacteraceae</taxon>
        <taxon>Roseobacter</taxon>
    </lineage>
</organism>
<keyword evidence="3" id="KW-1185">Reference proteome</keyword>
<feature type="signal peptide" evidence="1">
    <location>
        <begin position="1"/>
        <end position="22"/>
    </location>
</feature>